<feature type="domain" description="Glutamine amidotransferase type-2" evidence="4">
    <location>
        <begin position="104"/>
        <end position="161"/>
    </location>
</feature>
<evidence type="ECO:0000256" key="3">
    <source>
        <dbReference type="ARBA" id="ARBA00048741"/>
    </source>
</evidence>
<evidence type="ECO:0000259" key="4">
    <source>
        <dbReference type="Pfam" id="PF13537"/>
    </source>
</evidence>
<dbReference type="Gene3D" id="3.40.50.620">
    <property type="entry name" value="HUPs"/>
    <property type="match status" value="1"/>
</dbReference>
<dbReference type="InterPro" id="IPR051786">
    <property type="entry name" value="ASN_synthetase/amidase"/>
</dbReference>
<comment type="pathway">
    <text evidence="1">Amino-acid biosynthesis; L-asparagine biosynthesis; L-asparagine from L-aspartate (L-Gln route): step 1/1.</text>
</comment>
<dbReference type="SUPFAM" id="SSF52402">
    <property type="entry name" value="Adenine nucleotide alpha hydrolases-like"/>
    <property type="match status" value="1"/>
</dbReference>
<dbReference type="GO" id="GO:0004066">
    <property type="term" value="F:asparagine synthase (glutamine-hydrolyzing) activity"/>
    <property type="evidence" value="ECO:0007669"/>
    <property type="project" value="UniProtKB-EC"/>
</dbReference>
<dbReference type="Gene3D" id="3.60.20.10">
    <property type="entry name" value="Glutamine Phosphoribosylpyrophosphate, subunit 1, domain 1"/>
    <property type="match status" value="1"/>
</dbReference>
<comment type="caution">
    <text evidence="5">The sequence shown here is derived from an EMBL/GenBank/DDBJ whole genome shotgun (WGS) entry which is preliminary data.</text>
</comment>
<accession>A0A855X2K1</accession>
<sequence>MPGILGIISRHHRAEGASDLARQFRAMADVLTHFGYYQLESLPHDEFCIGRIGVPCRGYRHVRRDDATGNLVAFDGFVYGWRGECRSDKPWAVEPVSLIPLEDTEQLEHLAASINGSFTLCLHDARDDRFFISTNRLGFRRLYYYEDNEVIAFAPEIKAFMALDGFRRELDLEGAADLFNYSFVIGNRTLYKHVRLLPAATTLIIQDRAIRKTKRYWWHTYTDQLDGDADHLAREMFDLSSRLLLRQTRDNSKLLMGLSGGMDSRYLAYLLKTAGRQATYSTYGSPRCDDVRIAGLVAAKLDLGSSFRQFEFDPLAYSKFGAWAAWLTDGMVDLIYPCHTLGVLQHFTENPVEYEYLNSVWSGRVNFTMTWGTAADIRTDLTFDQKLHRLSSMMGLQYLDDAYYFLLAPDFREEVRKLALPHIKHVLREAEPVGRNFLHQKDTFTLLTRTRRLHHQYDPYRYYFAEHFALVDDDIVEFRNRVPLNWVVDRRLYLKMYRDLVPEMAGIVYQKTGVNLFATPNYAAQRRHERMNRLRYLLGRVSLGRINLYDHHTFLHQDIWYRKYAKNRLFFEDILLDQRTSRRGFYDPPAIRRLLKNQAHGSSNYEVIAKLATFELFNRFFIDRESHPKAPYTLNG</sequence>
<dbReference type="Proteomes" id="UP000250918">
    <property type="component" value="Unassembled WGS sequence"/>
</dbReference>
<evidence type="ECO:0000256" key="1">
    <source>
        <dbReference type="ARBA" id="ARBA00005187"/>
    </source>
</evidence>
<name>A0A855X2K1_9BACT</name>
<dbReference type="PANTHER" id="PTHR43284:SF1">
    <property type="entry name" value="ASPARAGINE SYNTHETASE"/>
    <property type="match status" value="1"/>
</dbReference>
<dbReference type="EMBL" id="PQAP01000059">
    <property type="protein sequence ID" value="PWB73287.1"/>
    <property type="molecule type" value="Genomic_DNA"/>
</dbReference>
<evidence type="ECO:0000313" key="6">
    <source>
        <dbReference type="Proteomes" id="UP000250918"/>
    </source>
</evidence>
<dbReference type="SUPFAM" id="SSF56235">
    <property type="entry name" value="N-terminal nucleophile aminohydrolases (Ntn hydrolases)"/>
    <property type="match status" value="1"/>
</dbReference>
<comment type="catalytic activity">
    <reaction evidence="3">
        <text>L-aspartate + L-glutamine + ATP + H2O = L-asparagine + L-glutamate + AMP + diphosphate + H(+)</text>
        <dbReference type="Rhea" id="RHEA:12228"/>
        <dbReference type="ChEBI" id="CHEBI:15377"/>
        <dbReference type="ChEBI" id="CHEBI:15378"/>
        <dbReference type="ChEBI" id="CHEBI:29985"/>
        <dbReference type="ChEBI" id="CHEBI:29991"/>
        <dbReference type="ChEBI" id="CHEBI:30616"/>
        <dbReference type="ChEBI" id="CHEBI:33019"/>
        <dbReference type="ChEBI" id="CHEBI:58048"/>
        <dbReference type="ChEBI" id="CHEBI:58359"/>
        <dbReference type="ChEBI" id="CHEBI:456215"/>
        <dbReference type="EC" id="6.3.5.4"/>
    </reaction>
</comment>
<dbReference type="InterPro" id="IPR017932">
    <property type="entry name" value="GATase_2_dom"/>
</dbReference>
<evidence type="ECO:0000256" key="2">
    <source>
        <dbReference type="ARBA" id="ARBA00012737"/>
    </source>
</evidence>
<dbReference type="PANTHER" id="PTHR43284">
    <property type="entry name" value="ASPARAGINE SYNTHETASE (GLUTAMINE-HYDROLYZING)"/>
    <property type="match status" value="1"/>
</dbReference>
<dbReference type="AlphaFoldDB" id="A0A855X2K1"/>
<protein>
    <recommendedName>
        <fullName evidence="2">asparagine synthase (glutamine-hydrolyzing)</fullName>
        <ecNumber evidence="2">6.3.5.4</ecNumber>
    </recommendedName>
</protein>
<organism evidence="5 6">
    <name type="scientific">candidate division GN15 bacterium</name>
    <dbReference type="NCBI Taxonomy" id="2072418"/>
    <lineage>
        <taxon>Bacteria</taxon>
        <taxon>candidate division GN15</taxon>
    </lineage>
</organism>
<evidence type="ECO:0000313" key="5">
    <source>
        <dbReference type="EMBL" id="PWB73287.1"/>
    </source>
</evidence>
<reference evidence="5 6" key="1">
    <citation type="journal article" date="2018" name="ISME J.">
        <title>A methanotrophic archaeon couples anaerobic oxidation of methane to Fe(III) reduction.</title>
        <authorList>
            <person name="Cai C."/>
            <person name="Leu A.O."/>
            <person name="Xie G.J."/>
            <person name="Guo J."/>
            <person name="Feng Y."/>
            <person name="Zhao J.X."/>
            <person name="Tyson G.W."/>
            <person name="Yuan Z."/>
            <person name="Hu S."/>
        </authorList>
    </citation>
    <scope>NUCLEOTIDE SEQUENCE [LARGE SCALE GENOMIC DNA]</scope>
    <source>
        <strain evidence="5">FeB_12</strain>
    </source>
</reference>
<gene>
    <name evidence="5" type="ORF">C3F09_05395</name>
</gene>
<dbReference type="EC" id="6.3.5.4" evidence="2"/>
<dbReference type="Pfam" id="PF13537">
    <property type="entry name" value="GATase_7"/>
    <property type="match status" value="1"/>
</dbReference>
<proteinExistence type="predicted"/>
<dbReference type="InterPro" id="IPR029055">
    <property type="entry name" value="Ntn_hydrolases_N"/>
</dbReference>
<dbReference type="InterPro" id="IPR014729">
    <property type="entry name" value="Rossmann-like_a/b/a_fold"/>
</dbReference>